<dbReference type="AlphaFoldDB" id="A0A6J6BEL9"/>
<accession>A0A6J6BEL9</accession>
<protein>
    <submittedName>
        <fullName evidence="1">Unannotated protein</fullName>
    </submittedName>
</protein>
<gene>
    <name evidence="1" type="ORF">UFOPK1353_00740</name>
</gene>
<dbReference type="EMBL" id="CAEZSE010000114">
    <property type="protein sequence ID" value="CAB4537356.1"/>
    <property type="molecule type" value="Genomic_DNA"/>
</dbReference>
<evidence type="ECO:0000313" key="1">
    <source>
        <dbReference type="EMBL" id="CAB4537356.1"/>
    </source>
</evidence>
<reference evidence="1" key="1">
    <citation type="submission" date="2020-05" db="EMBL/GenBank/DDBJ databases">
        <authorList>
            <person name="Chiriac C."/>
            <person name="Salcher M."/>
            <person name="Ghai R."/>
            <person name="Kavagutti S V."/>
        </authorList>
    </citation>
    <scope>NUCLEOTIDE SEQUENCE</scope>
</reference>
<organism evidence="1">
    <name type="scientific">freshwater metagenome</name>
    <dbReference type="NCBI Taxonomy" id="449393"/>
    <lineage>
        <taxon>unclassified sequences</taxon>
        <taxon>metagenomes</taxon>
        <taxon>ecological metagenomes</taxon>
    </lineage>
</organism>
<sequence>MPLTASSARIDLPIASSACLVMAYGPNDGPAITPPIEETIIMRPLFFAAIFGKTAWVTARVPNTLTSNRCLTRSIGTSAIGPVCPAPALLIRTSRSIVAAFATSSLEVISNFSTCICGCSARKAIA</sequence>
<name>A0A6J6BEL9_9ZZZZ</name>
<proteinExistence type="predicted"/>